<comment type="caution">
    <text evidence="3">The sequence shown here is derived from an EMBL/GenBank/DDBJ whole genome shotgun (WGS) entry which is preliminary data.</text>
</comment>
<dbReference type="InterPro" id="IPR029058">
    <property type="entry name" value="AB_hydrolase_fold"/>
</dbReference>
<evidence type="ECO:0000313" key="3">
    <source>
        <dbReference type="EMBL" id="MCZ8512791.1"/>
    </source>
</evidence>
<dbReference type="Proteomes" id="UP001527882">
    <property type="component" value="Unassembled WGS sequence"/>
</dbReference>
<dbReference type="PANTHER" id="PTHR43358:SF4">
    <property type="entry name" value="ALPHA_BETA HYDROLASE FOLD-1 DOMAIN-CONTAINING PROTEIN"/>
    <property type="match status" value="1"/>
</dbReference>
<dbReference type="Gene3D" id="3.40.50.1820">
    <property type="entry name" value="alpha/beta hydrolase"/>
    <property type="match status" value="1"/>
</dbReference>
<protein>
    <submittedName>
        <fullName evidence="3">Alpha/beta fold hydrolase</fullName>
    </submittedName>
</protein>
<dbReference type="InterPro" id="IPR052920">
    <property type="entry name" value="DNA-binding_regulatory"/>
</dbReference>
<dbReference type="RefSeq" id="WP_269881241.1">
    <property type="nucleotide sequence ID" value="NZ_JAQAGZ010000005.1"/>
</dbReference>
<keyword evidence="4" id="KW-1185">Reference proteome</keyword>
<dbReference type="SUPFAM" id="SSF53474">
    <property type="entry name" value="alpha/beta-Hydrolases"/>
    <property type="match status" value="1"/>
</dbReference>
<dbReference type="GO" id="GO:0016787">
    <property type="term" value="F:hydrolase activity"/>
    <property type="evidence" value="ECO:0007669"/>
    <property type="project" value="UniProtKB-KW"/>
</dbReference>
<evidence type="ECO:0000313" key="4">
    <source>
        <dbReference type="Proteomes" id="UP001527882"/>
    </source>
</evidence>
<keyword evidence="1" id="KW-0472">Membrane</keyword>
<organism evidence="3 4">
    <name type="scientific">Paenibacillus gyeongsangnamensis</name>
    <dbReference type="NCBI Taxonomy" id="3388067"/>
    <lineage>
        <taxon>Bacteria</taxon>
        <taxon>Bacillati</taxon>
        <taxon>Bacillota</taxon>
        <taxon>Bacilli</taxon>
        <taxon>Bacillales</taxon>
        <taxon>Paenibacillaceae</taxon>
        <taxon>Paenibacillus</taxon>
    </lineage>
</organism>
<gene>
    <name evidence="3" type="ORF">O9H85_10260</name>
</gene>
<keyword evidence="1" id="KW-1133">Transmembrane helix</keyword>
<evidence type="ECO:0000256" key="1">
    <source>
        <dbReference type="SAM" id="Phobius"/>
    </source>
</evidence>
<keyword evidence="3" id="KW-0378">Hydrolase</keyword>
<sequence>MRATPAITRAPRRRSSWARWIWPLGSLIVFLLASSIGISIYVGWKLTHPVPKPLDDSPDHYGMSFESIQFQSRQGGILLKGWYIPGKPPAEGTEAPAKPNLILAHGYDNNRLQKSSELLRLAKDMTDLGYNVMMFDFRNAGESGGNLTSVGYYEKFDLLAAVDWMMAQHPGKLALVGYSMGASTALLTAAEDPAVTGVIADSPFNHLTHYLQDNLPVWSHLPNIPFTPLILEILPRLTGFDPDQVDALSAVDRIYPRPVLFIHSTDDTSMPYMNSESMWEKHKDRFEFWKTSGAGHAKSYPKMPKEYVEHLNDFLQKL</sequence>
<dbReference type="PANTHER" id="PTHR43358">
    <property type="entry name" value="ALPHA/BETA-HYDROLASE"/>
    <property type="match status" value="1"/>
</dbReference>
<keyword evidence="1" id="KW-0812">Transmembrane</keyword>
<accession>A0ABT4Q7I2</accession>
<dbReference type="InterPro" id="IPR022742">
    <property type="entry name" value="Hydrolase_4"/>
</dbReference>
<name>A0ABT4Q7I2_9BACL</name>
<feature type="transmembrane region" description="Helical" evidence="1">
    <location>
        <begin position="20"/>
        <end position="44"/>
    </location>
</feature>
<evidence type="ECO:0000259" key="2">
    <source>
        <dbReference type="Pfam" id="PF12146"/>
    </source>
</evidence>
<proteinExistence type="predicted"/>
<reference evidence="3 4" key="1">
    <citation type="submission" date="2022-12" db="EMBL/GenBank/DDBJ databases">
        <title>Draft genome sequence of Paenibacillus sp. dW9.</title>
        <authorList>
            <person name="Choi E.-W."/>
            <person name="Kim D.-U."/>
        </authorList>
    </citation>
    <scope>NUCLEOTIDE SEQUENCE [LARGE SCALE GENOMIC DNA]</scope>
    <source>
        <strain evidence="4">dW9</strain>
    </source>
</reference>
<dbReference type="EMBL" id="JAQAGZ010000005">
    <property type="protein sequence ID" value="MCZ8512791.1"/>
    <property type="molecule type" value="Genomic_DNA"/>
</dbReference>
<dbReference type="Pfam" id="PF12146">
    <property type="entry name" value="Hydrolase_4"/>
    <property type="match status" value="1"/>
</dbReference>
<feature type="domain" description="Serine aminopeptidase S33" evidence="2">
    <location>
        <begin position="97"/>
        <end position="218"/>
    </location>
</feature>